<accession>A0A0N4VQF5</accession>
<dbReference type="EMBL" id="UXUI01014455">
    <property type="protein sequence ID" value="VDD97650.1"/>
    <property type="molecule type" value="Genomic_DNA"/>
</dbReference>
<dbReference type="Proteomes" id="UP000274131">
    <property type="component" value="Unassembled WGS sequence"/>
</dbReference>
<evidence type="ECO:0000313" key="2">
    <source>
        <dbReference type="Proteomes" id="UP000274131"/>
    </source>
</evidence>
<organism evidence="3">
    <name type="scientific">Enterobius vermicularis</name>
    <name type="common">Human pinworm</name>
    <dbReference type="NCBI Taxonomy" id="51028"/>
    <lineage>
        <taxon>Eukaryota</taxon>
        <taxon>Metazoa</taxon>
        <taxon>Ecdysozoa</taxon>
        <taxon>Nematoda</taxon>
        <taxon>Chromadorea</taxon>
        <taxon>Rhabditida</taxon>
        <taxon>Spirurina</taxon>
        <taxon>Oxyuridomorpha</taxon>
        <taxon>Oxyuroidea</taxon>
        <taxon>Oxyuridae</taxon>
        <taxon>Enterobius</taxon>
    </lineage>
</organism>
<proteinExistence type="predicted"/>
<reference evidence="3" key="1">
    <citation type="submission" date="2017-02" db="UniProtKB">
        <authorList>
            <consortium name="WormBaseParasite"/>
        </authorList>
    </citation>
    <scope>IDENTIFICATION</scope>
</reference>
<name>A0A0N4VQF5_ENTVE</name>
<dbReference type="WBParaSite" id="EVEC_0001325401-mRNA-1">
    <property type="protein sequence ID" value="EVEC_0001325401-mRNA-1"/>
    <property type="gene ID" value="EVEC_0001325401"/>
</dbReference>
<evidence type="ECO:0000313" key="3">
    <source>
        <dbReference type="WBParaSite" id="EVEC_0001325401-mRNA-1"/>
    </source>
</evidence>
<keyword evidence="2" id="KW-1185">Reference proteome</keyword>
<protein>
    <submittedName>
        <fullName evidence="1 3">Uncharacterized protein</fullName>
    </submittedName>
</protein>
<evidence type="ECO:0000313" key="1">
    <source>
        <dbReference type="EMBL" id="VDD97650.1"/>
    </source>
</evidence>
<sequence length="91" mass="9225">MGFTPSSSSRCEVSSIQLTKSSNDVEQQGLHLYTGKTAAESAIASVSAASVPPWSSAGAAITAKTDRHTLNVFCSKLCGEAFAVCGPMGGA</sequence>
<gene>
    <name evidence="1" type="ORF">EVEC_LOCUS12401</name>
</gene>
<dbReference type="AlphaFoldDB" id="A0A0N4VQF5"/>
<reference evidence="1 2" key="2">
    <citation type="submission" date="2018-10" db="EMBL/GenBank/DDBJ databases">
        <authorList>
            <consortium name="Pathogen Informatics"/>
        </authorList>
    </citation>
    <scope>NUCLEOTIDE SEQUENCE [LARGE SCALE GENOMIC DNA]</scope>
</reference>